<evidence type="ECO:0000256" key="5">
    <source>
        <dbReference type="ARBA" id="ARBA00023002"/>
    </source>
</evidence>
<keyword evidence="5" id="KW-0560">Oxidoreductase</keyword>
<evidence type="ECO:0000256" key="7">
    <source>
        <dbReference type="ARBA" id="ARBA00023140"/>
    </source>
</evidence>
<dbReference type="Gene3D" id="3.10.129.10">
    <property type="entry name" value="Hotdog Thioesterase"/>
    <property type="match status" value="1"/>
</dbReference>
<dbReference type="SUPFAM" id="SSF55718">
    <property type="entry name" value="SCP-like"/>
    <property type="match status" value="1"/>
</dbReference>
<evidence type="ECO:0000256" key="8">
    <source>
        <dbReference type="ARBA" id="ARBA00023235"/>
    </source>
</evidence>
<dbReference type="PRINTS" id="PR00080">
    <property type="entry name" value="SDRFAMILY"/>
</dbReference>
<dbReference type="GO" id="GO:0016491">
    <property type="term" value="F:oxidoreductase activity"/>
    <property type="evidence" value="ECO:0007669"/>
    <property type="project" value="UniProtKB-KW"/>
</dbReference>
<dbReference type="InterPro" id="IPR020904">
    <property type="entry name" value="Sc_DH/Rdtase_CS"/>
</dbReference>
<sequence>MAGPIRFDGRVALVTGAGNGLGRAYALALAERGASVVVNDLGGDIKGGGKSSRAADKVVFEIKTKGGKAVPNYDSVEEGEKLVQTALENFGRIDIIINNAGILRDRSFARISDEDWDIIQRVHLRGSFLVTRAAWPHMKKNNYGRIIMTSSTSGLYGNFGQANYSAAKLGLLGLSNTLSLEGQKNNIICNTIAPTAGSRLTATVMPPDIAQALKPEFVAPTVLYLCHESCPITGGIIELGAGWVSQVRFERSKGAVLRTRDSPMTPEAVRDTWDKITDFTDSDKPKTANMAFIMNLINSMKEEPAASSSGDEGKKDLKEIIRDFKPEPASFTFNDRDIIVYALGVGVSTRQPDHLKFLFELSDEFTAIPTFGVIPAFDAMGKALVAGIPGFPIDLTKLLHGEQYLELYKPLPTAGTLKSTVRVADILDKGSGAFIIYNIETVDENNEPVAFNQFGSFIVGRGKFGGPRTSSEAKLPADPPSRAPDATMSEQTSVDQAALYRMSGDRNPLHIDPSFAAMGGFAQPILHGLCSFGHSVRHVMKTFADNDMSKFKAVKVRFSKPVLPGQTLQTEMWKEGNRIFFRTKVVENGNICISGAYVDLHSAASGPAKVAGGNDLQSTAVFTEMAKQVKSRPELSAKVKAVFLWNVTKDGKTVTSWTVDLKSKPGEVYEGQPRSGKADTTLTLSDENLVGMVTGKLQAQQAFMSGKLKLSGNIMLAQKLGELFNAASQAKL</sequence>
<keyword evidence="8" id="KW-0413">Isomerase</keyword>
<evidence type="ECO:0000256" key="10">
    <source>
        <dbReference type="ARBA" id="ARBA00073497"/>
    </source>
</evidence>
<dbReference type="FunFam" id="3.40.50.720:FF:000185">
    <property type="entry name" value="peroxisomal multifunctional enzyme type 2"/>
    <property type="match status" value="1"/>
</dbReference>
<dbReference type="GO" id="GO:0018812">
    <property type="term" value="F:3-hydroxyacyl-CoA dehydratase activity"/>
    <property type="evidence" value="ECO:0007669"/>
    <property type="project" value="UniProtKB-ARBA"/>
</dbReference>
<feature type="domain" description="Ketoreductase" evidence="12">
    <location>
        <begin position="10"/>
        <end position="184"/>
    </location>
</feature>
<dbReference type="Gene3D" id="3.40.50.720">
    <property type="entry name" value="NAD(P)-binding Rossmann-like Domain"/>
    <property type="match status" value="1"/>
</dbReference>
<organism evidence="13 14">
    <name type="scientific">Batillaria attramentaria</name>
    <dbReference type="NCBI Taxonomy" id="370345"/>
    <lineage>
        <taxon>Eukaryota</taxon>
        <taxon>Metazoa</taxon>
        <taxon>Spiralia</taxon>
        <taxon>Lophotrochozoa</taxon>
        <taxon>Mollusca</taxon>
        <taxon>Gastropoda</taxon>
        <taxon>Caenogastropoda</taxon>
        <taxon>Sorbeoconcha</taxon>
        <taxon>Cerithioidea</taxon>
        <taxon>Batillariidae</taxon>
        <taxon>Batillaria</taxon>
    </lineage>
</organism>
<proteinExistence type="inferred from homology"/>
<dbReference type="InterPro" id="IPR051687">
    <property type="entry name" value="Peroxisomal_Beta-Oxidation"/>
</dbReference>
<dbReference type="SMART" id="SM00822">
    <property type="entry name" value="PKS_KR"/>
    <property type="match status" value="1"/>
</dbReference>
<evidence type="ECO:0000256" key="1">
    <source>
        <dbReference type="ARBA" id="ARBA00004275"/>
    </source>
</evidence>
<dbReference type="InterPro" id="IPR002539">
    <property type="entry name" value="MaoC-like_dom"/>
</dbReference>
<dbReference type="InterPro" id="IPR057326">
    <property type="entry name" value="KR_dom"/>
</dbReference>
<feature type="region of interest" description="Disordered" evidence="11">
    <location>
        <begin position="468"/>
        <end position="491"/>
    </location>
</feature>
<comment type="similarity">
    <text evidence="3">Belongs to the short-chain dehydrogenases/reductases (SDR) family.</text>
</comment>
<dbReference type="InterPro" id="IPR036527">
    <property type="entry name" value="SCP2_sterol-bd_dom_sf"/>
</dbReference>
<evidence type="ECO:0000256" key="2">
    <source>
        <dbReference type="ARBA" id="ARBA00005005"/>
    </source>
</evidence>
<dbReference type="CDD" id="cd03448">
    <property type="entry name" value="HDE_HSD"/>
    <property type="match status" value="1"/>
</dbReference>
<dbReference type="AlphaFoldDB" id="A0ABD0JYF6"/>
<dbReference type="SUPFAM" id="SSF51735">
    <property type="entry name" value="NAD(P)-binding Rossmann-fold domains"/>
    <property type="match status" value="1"/>
</dbReference>
<dbReference type="Pfam" id="PF22622">
    <property type="entry name" value="MFE-2_hydrat-2_N"/>
    <property type="match status" value="1"/>
</dbReference>
<dbReference type="CDD" id="cd05353">
    <property type="entry name" value="hydroxyacyl-CoA-like_DH_SDR_c-like"/>
    <property type="match status" value="1"/>
</dbReference>
<keyword evidence="9" id="KW-0456">Lyase</keyword>
<dbReference type="PANTHER" id="PTHR45024">
    <property type="entry name" value="DEHYDROGENASES, SHORT CHAIN"/>
    <property type="match status" value="1"/>
</dbReference>
<dbReference type="Gene3D" id="3.30.1050.10">
    <property type="entry name" value="SCP2 sterol-binding domain"/>
    <property type="match status" value="1"/>
</dbReference>
<dbReference type="PANTHER" id="PTHR45024:SF2">
    <property type="entry name" value="SCP2 DOMAIN-CONTAINING PROTEIN"/>
    <property type="match status" value="1"/>
</dbReference>
<comment type="subcellular location">
    <subcellularLocation>
        <location evidence="1">Peroxisome</location>
    </subcellularLocation>
</comment>
<dbReference type="Proteomes" id="UP001519460">
    <property type="component" value="Unassembled WGS sequence"/>
</dbReference>
<dbReference type="InterPro" id="IPR002347">
    <property type="entry name" value="SDR_fam"/>
</dbReference>
<evidence type="ECO:0000313" key="14">
    <source>
        <dbReference type="Proteomes" id="UP001519460"/>
    </source>
</evidence>
<dbReference type="PRINTS" id="PR00081">
    <property type="entry name" value="GDHRDH"/>
</dbReference>
<evidence type="ECO:0000256" key="6">
    <source>
        <dbReference type="ARBA" id="ARBA00023098"/>
    </source>
</evidence>
<dbReference type="EMBL" id="JACVVK020000297">
    <property type="protein sequence ID" value="KAK7479671.1"/>
    <property type="molecule type" value="Genomic_DNA"/>
</dbReference>
<evidence type="ECO:0000259" key="12">
    <source>
        <dbReference type="SMART" id="SM00822"/>
    </source>
</evidence>
<dbReference type="FunFam" id="3.10.129.10:FF:000013">
    <property type="entry name" value="Peroxisomal multifunctional enzyme type 2"/>
    <property type="match status" value="1"/>
</dbReference>
<evidence type="ECO:0000256" key="3">
    <source>
        <dbReference type="ARBA" id="ARBA00006484"/>
    </source>
</evidence>
<name>A0ABD0JYF6_9CAEN</name>
<evidence type="ECO:0000313" key="13">
    <source>
        <dbReference type="EMBL" id="KAK7479671.1"/>
    </source>
</evidence>
<dbReference type="PROSITE" id="PS00061">
    <property type="entry name" value="ADH_SHORT"/>
    <property type="match status" value="1"/>
</dbReference>
<keyword evidence="4" id="KW-0276">Fatty acid metabolism</keyword>
<accession>A0ABD0JYF6</accession>
<keyword evidence="6" id="KW-0443">Lipid metabolism</keyword>
<protein>
    <recommendedName>
        <fullName evidence="10">Peroxisomal multifunctional enzyme type 2</fullName>
    </recommendedName>
</protein>
<reference evidence="13 14" key="1">
    <citation type="journal article" date="2023" name="Sci. Data">
        <title>Genome assembly of the Korean intertidal mud-creeper Batillaria attramentaria.</title>
        <authorList>
            <person name="Patra A.K."/>
            <person name="Ho P.T."/>
            <person name="Jun S."/>
            <person name="Lee S.J."/>
            <person name="Kim Y."/>
            <person name="Won Y.J."/>
        </authorList>
    </citation>
    <scope>NUCLEOTIDE SEQUENCE [LARGE SCALE GENOMIC DNA]</scope>
    <source>
        <strain evidence="13">Wonlab-2016</strain>
    </source>
</reference>
<keyword evidence="7" id="KW-0576">Peroxisome</keyword>
<comment type="pathway">
    <text evidence="2">Lipid metabolism; fatty acid beta-oxidation.</text>
</comment>
<dbReference type="InterPro" id="IPR003033">
    <property type="entry name" value="SCP2_sterol-bd_dom"/>
</dbReference>
<dbReference type="Pfam" id="PF01575">
    <property type="entry name" value="MaoC_dehydratas"/>
    <property type="match status" value="1"/>
</dbReference>
<evidence type="ECO:0000256" key="4">
    <source>
        <dbReference type="ARBA" id="ARBA00022832"/>
    </source>
</evidence>
<dbReference type="InterPro" id="IPR029069">
    <property type="entry name" value="HotDog_dom_sf"/>
</dbReference>
<dbReference type="SUPFAM" id="SSF54637">
    <property type="entry name" value="Thioesterase/thiol ester dehydrase-isomerase"/>
    <property type="match status" value="2"/>
</dbReference>
<dbReference type="GO" id="GO:0016853">
    <property type="term" value="F:isomerase activity"/>
    <property type="evidence" value="ECO:0007669"/>
    <property type="project" value="UniProtKB-KW"/>
</dbReference>
<dbReference type="Gene3D" id="1.10.287.4290">
    <property type="match status" value="1"/>
</dbReference>
<dbReference type="InterPro" id="IPR054357">
    <property type="entry name" value="MFE-2_N"/>
</dbReference>
<dbReference type="InterPro" id="IPR036291">
    <property type="entry name" value="NAD(P)-bd_dom_sf"/>
</dbReference>
<gene>
    <name evidence="13" type="ORF">BaRGS_00029047</name>
</gene>
<evidence type="ECO:0000256" key="9">
    <source>
        <dbReference type="ARBA" id="ARBA00023239"/>
    </source>
</evidence>
<evidence type="ECO:0000256" key="11">
    <source>
        <dbReference type="SAM" id="MobiDB-lite"/>
    </source>
</evidence>
<dbReference type="Pfam" id="PF02036">
    <property type="entry name" value="SCP2"/>
    <property type="match status" value="1"/>
</dbReference>
<keyword evidence="14" id="KW-1185">Reference proteome</keyword>
<dbReference type="Pfam" id="PF00106">
    <property type="entry name" value="adh_short"/>
    <property type="match status" value="1"/>
</dbReference>
<dbReference type="GO" id="GO:0005777">
    <property type="term" value="C:peroxisome"/>
    <property type="evidence" value="ECO:0007669"/>
    <property type="project" value="UniProtKB-SubCell"/>
</dbReference>
<dbReference type="GO" id="GO:0006631">
    <property type="term" value="P:fatty acid metabolic process"/>
    <property type="evidence" value="ECO:0007669"/>
    <property type="project" value="UniProtKB-KW"/>
</dbReference>
<comment type="caution">
    <text evidence="13">The sequence shown here is derived from an EMBL/GenBank/DDBJ whole genome shotgun (WGS) entry which is preliminary data.</text>
</comment>